<accession>A0A1T5D741</accession>
<dbReference type="EMBL" id="FUYX01000004">
    <property type="protein sequence ID" value="SKB67343.1"/>
    <property type="molecule type" value="Genomic_DNA"/>
</dbReference>
<dbReference type="GO" id="GO:0010288">
    <property type="term" value="P:response to lead ion"/>
    <property type="evidence" value="ECO:0007669"/>
    <property type="project" value="TreeGrafter"/>
</dbReference>
<dbReference type="GO" id="GO:0097063">
    <property type="term" value="F:cadmium ion sensor activity"/>
    <property type="evidence" value="ECO:0007669"/>
    <property type="project" value="TreeGrafter"/>
</dbReference>
<feature type="domain" description="HTH arsR-type" evidence="1">
    <location>
        <begin position="10"/>
        <end position="105"/>
    </location>
</feature>
<dbReference type="InterPro" id="IPR036388">
    <property type="entry name" value="WH-like_DNA-bd_sf"/>
</dbReference>
<dbReference type="GO" id="GO:0003677">
    <property type="term" value="F:DNA binding"/>
    <property type="evidence" value="ECO:0007669"/>
    <property type="project" value="UniProtKB-KW"/>
</dbReference>
<dbReference type="SUPFAM" id="SSF46785">
    <property type="entry name" value="Winged helix' DNA-binding domain"/>
    <property type="match status" value="1"/>
</dbReference>
<protein>
    <submittedName>
        <fullName evidence="2">DNA-binding transcriptional regulator, ArsR family</fullName>
    </submittedName>
</protein>
<dbReference type="PANTHER" id="PTHR39168">
    <property type="entry name" value="TRANSCRIPTIONAL REGULATOR-RELATED"/>
    <property type="match status" value="1"/>
</dbReference>
<dbReference type="PROSITE" id="PS50987">
    <property type="entry name" value="HTH_ARSR_2"/>
    <property type="match status" value="1"/>
</dbReference>
<evidence type="ECO:0000313" key="3">
    <source>
        <dbReference type="Proteomes" id="UP000190130"/>
    </source>
</evidence>
<dbReference type="GO" id="GO:0003700">
    <property type="term" value="F:DNA-binding transcription factor activity"/>
    <property type="evidence" value="ECO:0007669"/>
    <property type="project" value="InterPro"/>
</dbReference>
<dbReference type="InterPro" id="IPR052543">
    <property type="entry name" value="HTH_Metal-responsive_Reg"/>
</dbReference>
<name>A0A1T5D741_9HYPH</name>
<organism evidence="2 3">
    <name type="scientific">Bosea thiooxidans</name>
    <dbReference type="NCBI Taxonomy" id="53254"/>
    <lineage>
        <taxon>Bacteria</taxon>
        <taxon>Pseudomonadati</taxon>
        <taxon>Pseudomonadota</taxon>
        <taxon>Alphaproteobacteria</taxon>
        <taxon>Hyphomicrobiales</taxon>
        <taxon>Boseaceae</taxon>
        <taxon>Bosea</taxon>
    </lineage>
</organism>
<dbReference type="NCBIfam" id="NF033788">
    <property type="entry name" value="HTH_metalloreg"/>
    <property type="match status" value="1"/>
</dbReference>
<gene>
    <name evidence="2" type="ORF">SAMN05660750_01771</name>
</gene>
<keyword evidence="2" id="KW-0238">DNA-binding</keyword>
<reference evidence="2 3" key="1">
    <citation type="submission" date="2017-02" db="EMBL/GenBank/DDBJ databases">
        <authorList>
            <person name="Peterson S.W."/>
        </authorList>
    </citation>
    <scope>NUCLEOTIDE SEQUENCE [LARGE SCALE GENOMIC DNA]</scope>
    <source>
        <strain evidence="2 3">DSM 9653</strain>
    </source>
</reference>
<dbReference type="SMART" id="SM00418">
    <property type="entry name" value="HTH_ARSR"/>
    <property type="match status" value="1"/>
</dbReference>
<evidence type="ECO:0000259" key="1">
    <source>
        <dbReference type="PROSITE" id="PS50987"/>
    </source>
</evidence>
<dbReference type="InterPro" id="IPR036390">
    <property type="entry name" value="WH_DNA-bd_sf"/>
</dbReference>
<dbReference type="Gene3D" id="1.10.10.10">
    <property type="entry name" value="Winged helix-like DNA-binding domain superfamily/Winged helix DNA-binding domain"/>
    <property type="match status" value="1"/>
</dbReference>
<dbReference type="GO" id="GO:0046686">
    <property type="term" value="P:response to cadmium ion"/>
    <property type="evidence" value="ECO:0007669"/>
    <property type="project" value="TreeGrafter"/>
</dbReference>
<dbReference type="GO" id="GO:0032791">
    <property type="term" value="F:lead ion binding"/>
    <property type="evidence" value="ECO:0007669"/>
    <property type="project" value="TreeGrafter"/>
</dbReference>
<dbReference type="InterPro" id="IPR001845">
    <property type="entry name" value="HTH_ArsR_DNA-bd_dom"/>
</dbReference>
<sequence length="258" mass="27131">MAHHAAMSTPSTYSGPYLAEIAHLMGDPARANMLHALMDGRALTAKELAWIAGVAPQTASGHLAKLMQGGLIAVAAQGRHRYYRLAGPEVATALEGLMVLANLDGTSRRLPSRVGAELSEARTCYDHFAGRLGIGIHDALLAGGHLAVSEGGYALTASGKVVFAGLGIDPDGGGKSRRAALRPCVDWSERRPHLAGHLAAALACRCFETGWVRRRKDSRAVILTEEGRAVLGAALPGFRCDAPEPVSPRRREPAPALA</sequence>
<dbReference type="PANTHER" id="PTHR39168:SF1">
    <property type="entry name" value="TRANSCRIPTIONAL REGULATORY PROTEIN"/>
    <property type="match status" value="1"/>
</dbReference>
<evidence type="ECO:0000313" key="2">
    <source>
        <dbReference type="EMBL" id="SKB67343.1"/>
    </source>
</evidence>
<dbReference type="Proteomes" id="UP000190130">
    <property type="component" value="Unassembled WGS sequence"/>
</dbReference>
<dbReference type="Pfam" id="PF12840">
    <property type="entry name" value="HTH_20"/>
    <property type="match status" value="1"/>
</dbReference>
<dbReference type="CDD" id="cd00090">
    <property type="entry name" value="HTH_ARSR"/>
    <property type="match status" value="1"/>
</dbReference>
<dbReference type="AlphaFoldDB" id="A0A1T5D741"/>
<dbReference type="InterPro" id="IPR011991">
    <property type="entry name" value="ArsR-like_HTH"/>
</dbReference>
<proteinExistence type="predicted"/>